<dbReference type="PANTHER" id="PTHR41299">
    <property type="entry name" value="THIAMINE PYROPHOSPHOKINASE"/>
    <property type="match status" value="1"/>
</dbReference>
<dbReference type="Proteomes" id="UP000608594">
    <property type="component" value="Unassembled WGS sequence"/>
</dbReference>
<dbReference type="AlphaFoldDB" id="A0A926G8H4"/>
<proteinExistence type="predicted"/>
<keyword evidence="1 7" id="KW-0808">Transferase</keyword>
<dbReference type="GO" id="GO:0004788">
    <property type="term" value="F:thiamine diphosphokinase activity"/>
    <property type="evidence" value="ECO:0007669"/>
    <property type="project" value="UniProtKB-UniRule"/>
</dbReference>
<evidence type="ECO:0000256" key="2">
    <source>
        <dbReference type="ARBA" id="ARBA00022741"/>
    </source>
</evidence>
<feature type="domain" description="Thiamin pyrophosphokinase catalytic" evidence="6">
    <location>
        <begin position="27"/>
        <end position="120"/>
    </location>
</feature>
<evidence type="ECO:0000313" key="8">
    <source>
        <dbReference type="Proteomes" id="UP000608594"/>
    </source>
</evidence>
<evidence type="ECO:0000259" key="6">
    <source>
        <dbReference type="Pfam" id="PF04263"/>
    </source>
</evidence>
<dbReference type="Gene3D" id="3.40.50.10240">
    <property type="entry name" value="Thiamin pyrophosphokinase, catalytic domain"/>
    <property type="match status" value="1"/>
</dbReference>
<evidence type="ECO:0000313" key="7">
    <source>
        <dbReference type="EMBL" id="MBC9245226.1"/>
    </source>
</evidence>
<dbReference type="EMBL" id="JACOQL010000001">
    <property type="protein sequence ID" value="MBC9245226.1"/>
    <property type="molecule type" value="Genomic_DNA"/>
</dbReference>
<accession>A0A926G8H4</accession>
<dbReference type="InterPro" id="IPR053149">
    <property type="entry name" value="TPK"/>
</dbReference>
<dbReference type="InterPro" id="IPR036759">
    <property type="entry name" value="TPK_catalytic_sf"/>
</dbReference>
<dbReference type="InterPro" id="IPR006282">
    <property type="entry name" value="Thi_PPkinase"/>
</dbReference>
<dbReference type="SUPFAM" id="SSF63862">
    <property type="entry name" value="Thiamin pyrophosphokinase, substrate-binding domain"/>
    <property type="match status" value="1"/>
</dbReference>
<dbReference type="SUPFAM" id="SSF63999">
    <property type="entry name" value="Thiamin pyrophosphokinase, catalytic domain"/>
    <property type="match status" value="1"/>
</dbReference>
<keyword evidence="8" id="KW-1185">Reference proteome</keyword>
<dbReference type="NCBIfam" id="TIGR01378">
    <property type="entry name" value="thi_PPkinase"/>
    <property type="match status" value="1"/>
</dbReference>
<dbReference type="InterPro" id="IPR036371">
    <property type="entry name" value="TPK_B1-bd_sf"/>
</dbReference>
<dbReference type="InterPro" id="IPR007371">
    <property type="entry name" value="TPK_catalytic"/>
</dbReference>
<evidence type="ECO:0000256" key="4">
    <source>
        <dbReference type="ARBA" id="ARBA00022840"/>
    </source>
</evidence>
<organism evidence="7 8">
    <name type="scientific">Paracoccus amoyensis</name>
    <dbReference type="NCBI Taxonomy" id="2760093"/>
    <lineage>
        <taxon>Bacteria</taxon>
        <taxon>Pseudomonadati</taxon>
        <taxon>Pseudomonadota</taxon>
        <taxon>Alphaproteobacteria</taxon>
        <taxon>Rhodobacterales</taxon>
        <taxon>Paracoccaceae</taxon>
        <taxon>Paracoccus</taxon>
    </lineage>
</organism>
<name>A0A926G8H4_9RHOB</name>
<comment type="caution">
    <text evidence="7">The sequence shown here is derived from an EMBL/GenBank/DDBJ whole genome shotgun (WGS) entry which is preliminary data.</text>
</comment>
<reference evidence="7" key="1">
    <citation type="submission" date="2020-08" db="EMBL/GenBank/DDBJ databases">
        <title>Paracoccus amoyensis sp. nov., isolated from the surface seawater at coast of Xiamen, Fujian.</title>
        <authorList>
            <person name="Lyu L."/>
        </authorList>
    </citation>
    <scope>NUCLEOTIDE SEQUENCE</scope>
    <source>
        <strain evidence="7">11-3</strain>
    </source>
</reference>
<dbReference type="CDD" id="cd07995">
    <property type="entry name" value="TPK"/>
    <property type="match status" value="1"/>
</dbReference>
<dbReference type="GO" id="GO:0006772">
    <property type="term" value="P:thiamine metabolic process"/>
    <property type="evidence" value="ECO:0007669"/>
    <property type="project" value="UniProtKB-UniRule"/>
</dbReference>
<dbReference type="EC" id="2.7.6.2" evidence="5"/>
<keyword evidence="2" id="KW-0547">Nucleotide-binding</keyword>
<dbReference type="GO" id="GO:0016301">
    <property type="term" value="F:kinase activity"/>
    <property type="evidence" value="ECO:0007669"/>
    <property type="project" value="UniProtKB-KW"/>
</dbReference>
<evidence type="ECO:0000256" key="1">
    <source>
        <dbReference type="ARBA" id="ARBA00022679"/>
    </source>
</evidence>
<evidence type="ECO:0000256" key="5">
    <source>
        <dbReference type="NCBIfam" id="TIGR01378"/>
    </source>
</evidence>
<sequence>MTTAVVSADHGVTVVGGGLLARSDLRDALNVAPVLVAADGGADHLLEFGLMPDWVIGDLDSLSDSARHVIPAMQIVVVAEQDSTDFEKCLSRISAPFVIAVGFAGLRLDHTLAALSVMVRSGWPPVIMLSSDDLVFLAPSRIDLPLLPGTRVSLYPMGPARGQSRGLVWPIDGLQFAPDGRVGTSNRAEGAVCLEIDGPMLVMLPRDTLGIVLTALGLRAA</sequence>
<gene>
    <name evidence="7" type="ORF">H4P12_00520</name>
</gene>
<protein>
    <recommendedName>
        <fullName evidence="5">Thiamine diphosphokinase</fullName>
        <ecNumber evidence="5">2.7.6.2</ecNumber>
    </recommendedName>
</protein>
<evidence type="ECO:0000256" key="3">
    <source>
        <dbReference type="ARBA" id="ARBA00022777"/>
    </source>
</evidence>
<dbReference type="GO" id="GO:0009229">
    <property type="term" value="P:thiamine diphosphate biosynthetic process"/>
    <property type="evidence" value="ECO:0007669"/>
    <property type="project" value="InterPro"/>
</dbReference>
<dbReference type="GO" id="GO:0005524">
    <property type="term" value="F:ATP binding"/>
    <property type="evidence" value="ECO:0007669"/>
    <property type="project" value="UniProtKB-KW"/>
</dbReference>
<keyword evidence="4" id="KW-0067">ATP-binding</keyword>
<keyword evidence="3" id="KW-0418">Kinase</keyword>
<dbReference type="Pfam" id="PF04263">
    <property type="entry name" value="TPK_catalytic"/>
    <property type="match status" value="1"/>
</dbReference>
<dbReference type="PANTHER" id="PTHR41299:SF1">
    <property type="entry name" value="THIAMINE PYROPHOSPHOKINASE"/>
    <property type="match status" value="1"/>
</dbReference>